<evidence type="ECO:0000256" key="1">
    <source>
        <dbReference type="SAM" id="SignalP"/>
    </source>
</evidence>
<organism evidence="2 3">
    <name type="scientific">Pseudo-nitzschia multistriata</name>
    <dbReference type="NCBI Taxonomy" id="183589"/>
    <lineage>
        <taxon>Eukaryota</taxon>
        <taxon>Sar</taxon>
        <taxon>Stramenopiles</taxon>
        <taxon>Ochrophyta</taxon>
        <taxon>Bacillariophyta</taxon>
        <taxon>Bacillariophyceae</taxon>
        <taxon>Bacillariophycidae</taxon>
        <taxon>Bacillariales</taxon>
        <taxon>Bacillariaceae</taxon>
        <taxon>Pseudo-nitzschia</taxon>
    </lineage>
</organism>
<proteinExistence type="predicted"/>
<feature type="chain" id="PRO_5019549557" description="YGGT family protein" evidence="1">
    <location>
        <begin position="26"/>
        <end position="214"/>
    </location>
</feature>
<dbReference type="PANTHER" id="PTHR33219">
    <property type="entry name" value="YLMG HOMOLOG PROTEIN 2, CHLOROPLASTIC"/>
    <property type="match status" value="1"/>
</dbReference>
<dbReference type="InterPro" id="IPR003425">
    <property type="entry name" value="CCB3/YggT"/>
</dbReference>
<reference evidence="2 3" key="1">
    <citation type="submission" date="2019-01" db="EMBL/GenBank/DDBJ databases">
        <authorList>
            <person name="Ferrante I. M."/>
        </authorList>
    </citation>
    <scope>NUCLEOTIDE SEQUENCE [LARGE SCALE GENOMIC DNA]</scope>
    <source>
        <strain evidence="2 3">B856</strain>
    </source>
</reference>
<sequence>MMISRIKRASFILVAVLGMAATASASVFLGGAKDAQASPFATRRSSSSQIGNLYHRKTREAEIERQKMARVVRRNINPTGNGAAMAIPGYGVAEQVFVGGFANFLSIYNIVITARVLLSWFPQAQGVGVLQPIFQITDPYLNLFRGLIPPVFGLDLSPILAFVLLNVMTNVTAAVGAEITADDRKKLQESSPFAVKPYHKKNSQKKYSPLMMQV</sequence>
<name>A0A448ZNA5_9STRA</name>
<dbReference type="PANTHER" id="PTHR33219:SF14">
    <property type="entry name" value="PROTEIN COFACTOR ASSEMBLY OF COMPLEX C SUBUNIT B CCB3, CHLOROPLASTIC-RELATED"/>
    <property type="match status" value="1"/>
</dbReference>
<protein>
    <recommendedName>
        <fullName evidence="4">YGGT family protein</fullName>
    </recommendedName>
</protein>
<dbReference type="GO" id="GO:0016020">
    <property type="term" value="C:membrane"/>
    <property type="evidence" value="ECO:0007669"/>
    <property type="project" value="InterPro"/>
</dbReference>
<dbReference type="AlphaFoldDB" id="A0A448ZNA5"/>
<evidence type="ECO:0000313" key="2">
    <source>
        <dbReference type="EMBL" id="VEU43522.1"/>
    </source>
</evidence>
<feature type="signal peptide" evidence="1">
    <location>
        <begin position="1"/>
        <end position="25"/>
    </location>
</feature>
<keyword evidence="3" id="KW-1185">Reference proteome</keyword>
<dbReference type="OrthoDB" id="2066at2759"/>
<dbReference type="Pfam" id="PF02325">
    <property type="entry name" value="CCB3_YggT"/>
    <property type="match status" value="1"/>
</dbReference>
<dbReference type="EMBL" id="CAACVS010000555">
    <property type="protein sequence ID" value="VEU43522.1"/>
    <property type="molecule type" value="Genomic_DNA"/>
</dbReference>
<accession>A0A448ZNA5</accession>
<evidence type="ECO:0008006" key="4">
    <source>
        <dbReference type="Google" id="ProtNLM"/>
    </source>
</evidence>
<dbReference type="Proteomes" id="UP000291116">
    <property type="component" value="Unassembled WGS sequence"/>
</dbReference>
<gene>
    <name evidence="2" type="ORF">PSNMU_V1.4_AUG-EV-PASAV3_0105510</name>
</gene>
<evidence type="ECO:0000313" key="3">
    <source>
        <dbReference type="Proteomes" id="UP000291116"/>
    </source>
</evidence>
<keyword evidence="1" id="KW-0732">Signal</keyword>